<evidence type="ECO:0000256" key="1">
    <source>
        <dbReference type="ARBA" id="ARBA00022536"/>
    </source>
</evidence>
<dbReference type="PANTHER" id="PTHR24034">
    <property type="entry name" value="EGF-LIKE DOMAIN-CONTAINING PROTEIN"/>
    <property type="match status" value="1"/>
</dbReference>
<dbReference type="Pfam" id="PF07645">
    <property type="entry name" value="EGF_CA"/>
    <property type="match status" value="1"/>
</dbReference>
<dbReference type="SMART" id="SM00179">
    <property type="entry name" value="EGF_CA"/>
    <property type="match status" value="1"/>
</dbReference>
<protein>
    <recommendedName>
        <fullName evidence="5">EGF-like calcium-binding domain-containing protein</fullName>
    </recommendedName>
</protein>
<comment type="caution">
    <text evidence="6">The sequence shown here is derived from an EMBL/GenBank/DDBJ whole genome shotgun (WGS) entry which is preliminary data.</text>
</comment>
<keyword evidence="1" id="KW-0245">EGF-like domain</keyword>
<proteinExistence type="predicted"/>
<keyword evidence="7" id="KW-1185">Reference proteome</keyword>
<name>A0A7J7F398_DICBM</name>
<keyword evidence="3" id="KW-1015">Disulfide bond</keyword>
<dbReference type="InterPro" id="IPR049883">
    <property type="entry name" value="NOTCH1_EGF-like"/>
</dbReference>
<dbReference type="PANTHER" id="PTHR24034:SF200">
    <property type="entry name" value="EGF-LIKE AND EMI DOMAIN-CONTAINING PROTEIN 1"/>
    <property type="match status" value="1"/>
</dbReference>
<organism evidence="6 7">
    <name type="scientific">Diceros bicornis minor</name>
    <name type="common">South-central black rhinoceros</name>
    <dbReference type="NCBI Taxonomy" id="77932"/>
    <lineage>
        <taxon>Eukaryota</taxon>
        <taxon>Metazoa</taxon>
        <taxon>Chordata</taxon>
        <taxon>Craniata</taxon>
        <taxon>Vertebrata</taxon>
        <taxon>Euteleostomi</taxon>
        <taxon>Mammalia</taxon>
        <taxon>Eutheria</taxon>
        <taxon>Laurasiatheria</taxon>
        <taxon>Perissodactyla</taxon>
        <taxon>Rhinocerotidae</taxon>
        <taxon>Diceros</taxon>
    </lineage>
</organism>
<evidence type="ECO:0000256" key="4">
    <source>
        <dbReference type="ARBA" id="ARBA00023180"/>
    </source>
</evidence>
<dbReference type="GO" id="GO:0005509">
    <property type="term" value="F:calcium ion binding"/>
    <property type="evidence" value="ECO:0007669"/>
    <property type="project" value="InterPro"/>
</dbReference>
<feature type="domain" description="EGF-like calcium-binding" evidence="5">
    <location>
        <begin position="35"/>
        <end position="75"/>
    </location>
</feature>
<dbReference type="InterPro" id="IPR018097">
    <property type="entry name" value="EGF_Ca-bd_CS"/>
</dbReference>
<dbReference type="PROSITE" id="PS01187">
    <property type="entry name" value="EGF_CA"/>
    <property type="match status" value="1"/>
</dbReference>
<keyword evidence="4" id="KW-0325">Glycoprotein</keyword>
<dbReference type="InterPro" id="IPR000152">
    <property type="entry name" value="EGF-type_Asp/Asn_hydroxyl_site"/>
</dbReference>
<keyword evidence="2" id="KW-0677">Repeat</keyword>
<dbReference type="CDD" id="cd00054">
    <property type="entry name" value="EGF_CA"/>
    <property type="match status" value="1"/>
</dbReference>
<evidence type="ECO:0000256" key="2">
    <source>
        <dbReference type="ARBA" id="ARBA00022737"/>
    </source>
</evidence>
<evidence type="ECO:0000256" key="3">
    <source>
        <dbReference type="ARBA" id="ARBA00023157"/>
    </source>
</evidence>
<dbReference type="InterPro" id="IPR001881">
    <property type="entry name" value="EGF-like_Ca-bd_dom"/>
</dbReference>
<dbReference type="AlphaFoldDB" id="A0A7J7F398"/>
<evidence type="ECO:0000313" key="6">
    <source>
        <dbReference type="EMBL" id="KAF5922146.1"/>
    </source>
</evidence>
<accession>A0A7J7F398</accession>
<dbReference type="InterPro" id="IPR050751">
    <property type="entry name" value="ECM_structural_protein"/>
</dbReference>
<dbReference type="EMBL" id="JACDTQ010001514">
    <property type="protein sequence ID" value="KAF5922146.1"/>
    <property type="molecule type" value="Genomic_DNA"/>
</dbReference>
<gene>
    <name evidence="6" type="ORF">HPG69_007032</name>
</gene>
<dbReference type="PROSITE" id="PS00010">
    <property type="entry name" value="ASX_HYDROXYL"/>
    <property type="match status" value="1"/>
</dbReference>
<evidence type="ECO:0000259" key="5">
    <source>
        <dbReference type="SMART" id="SM00179"/>
    </source>
</evidence>
<dbReference type="Proteomes" id="UP000551758">
    <property type="component" value="Unassembled WGS sequence"/>
</dbReference>
<evidence type="ECO:0000313" key="7">
    <source>
        <dbReference type="Proteomes" id="UP000551758"/>
    </source>
</evidence>
<sequence>MNVRWRMEAASSAVLTLWAPSTLQRHSCCVSLSADINECAEGLAHCGHRCVNTVGSFTCACHPCFELGADGKQCYRIELEIVNSCERNNGGCSHHCEPVNMYLVGPVVPVTMDTSLIQMRKHA</sequence>
<reference evidence="6 7" key="1">
    <citation type="journal article" date="2020" name="Mol. Biol. Evol.">
        <title>Interspecific Gene Flow and the Evolution of Specialization in Black and White Rhinoceros.</title>
        <authorList>
            <person name="Moodley Y."/>
            <person name="Westbury M.V."/>
            <person name="Russo I.M."/>
            <person name="Gopalakrishnan S."/>
            <person name="Rakotoarivelo A."/>
            <person name="Olsen R.A."/>
            <person name="Prost S."/>
            <person name="Tunstall T."/>
            <person name="Ryder O.A."/>
            <person name="Dalen L."/>
            <person name="Bruford M.W."/>
        </authorList>
    </citation>
    <scope>NUCLEOTIDE SEQUENCE [LARGE SCALE GENOMIC DNA]</scope>
    <source>
        <strain evidence="6">SBR-YM</strain>
        <tissue evidence="6">Skin</tissue>
    </source>
</reference>
<dbReference type="SUPFAM" id="SSF57196">
    <property type="entry name" value="EGF/Laminin"/>
    <property type="match status" value="1"/>
</dbReference>
<dbReference type="Gene3D" id="2.10.25.10">
    <property type="entry name" value="Laminin"/>
    <property type="match status" value="1"/>
</dbReference>